<feature type="compositionally biased region" description="Low complexity" evidence="1">
    <location>
        <begin position="94"/>
        <end position="105"/>
    </location>
</feature>
<evidence type="ECO:0000256" key="1">
    <source>
        <dbReference type="SAM" id="MobiDB-lite"/>
    </source>
</evidence>
<protein>
    <recommendedName>
        <fullName evidence="2">Clr5 domain-containing protein</fullName>
    </recommendedName>
</protein>
<feature type="region of interest" description="Disordered" evidence="1">
    <location>
        <begin position="141"/>
        <end position="184"/>
    </location>
</feature>
<evidence type="ECO:0000313" key="4">
    <source>
        <dbReference type="Proteomes" id="UP000034947"/>
    </source>
</evidence>
<feature type="compositionally biased region" description="Basic and acidic residues" evidence="1">
    <location>
        <begin position="67"/>
        <end position="83"/>
    </location>
</feature>
<dbReference type="VEuPathDB" id="FungiDB:P175DRAFT_0492794"/>
<comment type="caution">
    <text evidence="3">The sequence shown here is derived from an EMBL/GenBank/DDBJ whole genome shotgun (WGS) entry which is preliminary data.</text>
</comment>
<evidence type="ECO:0000259" key="2">
    <source>
        <dbReference type="Pfam" id="PF14420"/>
    </source>
</evidence>
<feature type="region of interest" description="Disordered" evidence="1">
    <location>
        <begin position="281"/>
        <end position="316"/>
    </location>
</feature>
<feature type="compositionally biased region" description="Basic residues" evidence="1">
    <location>
        <begin position="49"/>
        <end position="66"/>
    </location>
</feature>
<evidence type="ECO:0000313" key="3">
    <source>
        <dbReference type="EMBL" id="KKK16679.1"/>
    </source>
</evidence>
<dbReference type="EMBL" id="JYKN01002367">
    <property type="protein sequence ID" value="KKK16679.1"/>
    <property type="molecule type" value="Genomic_DNA"/>
</dbReference>
<reference evidence="3 4" key="1">
    <citation type="submission" date="2015-02" db="EMBL/GenBank/DDBJ databases">
        <title>Draft Genome Sequences of Two Closely-Related Aflatoxigenic Aspergillus Species Obtained from the Cote d'Ivoire.</title>
        <authorList>
            <person name="Moore G.G."/>
            <person name="Beltz S.B."/>
            <person name="Mack B.M."/>
        </authorList>
    </citation>
    <scope>NUCLEOTIDE SEQUENCE [LARGE SCALE GENOMIC DNA]</scope>
    <source>
        <strain evidence="3 4">SRRC1432</strain>
    </source>
</reference>
<organism evidence="3 4">
    <name type="scientific">Aspergillus ochraceoroseus</name>
    <dbReference type="NCBI Taxonomy" id="138278"/>
    <lineage>
        <taxon>Eukaryota</taxon>
        <taxon>Fungi</taxon>
        <taxon>Dikarya</taxon>
        <taxon>Ascomycota</taxon>
        <taxon>Pezizomycotina</taxon>
        <taxon>Eurotiomycetes</taxon>
        <taxon>Eurotiomycetidae</taxon>
        <taxon>Eurotiales</taxon>
        <taxon>Aspergillaceae</taxon>
        <taxon>Aspergillus</taxon>
        <taxon>Aspergillus subgen. Nidulantes</taxon>
    </lineage>
</organism>
<dbReference type="InterPro" id="IPR025676">
    <property type="entry name" value="Clr5_dom"/>
</dbReference>
<dbReference type="Pfam" id="PF14420">
    <property type="entry name" value="Clr5"/>
    <property type="match status" value="1"/>
</dbReference>
<sequence>MKNSIPSDVWERKKALIASLYKDEEWPLKQVIKKIRSEDFNPSETQLRSRLKKWRVTKPSRQTRKKSHEEPVRDDSGREEASPKRHSNNPSLETQTRSQPQTTTTDLSVTEPEWYMTNGVYEHHSLPTTISLDGPNIPNIWASTSSHPSPLSQPSKSRVSSTGSLVISTSNPYNPSHTSPLVDGALLNPTPALTPTFPDASYESCIQTPVSGPSIQWSVPQWYSLPLTAGSRGPSIPYYTAAPLSPPIDPTMHMMHPPAAPQLSEFHERPKSWKRNMSIPYGPEIDGHTQASQKRSKFLERKTSLPSKISASQASAGVMTPRSPFFPHGQHSILCSPGYHYPGAEPLVHRPHSIDF</sequence>
<feature type="compositionally biased region" description="Polar residues" evidence="1">
    <location>
        <begin position="304"/>
        <end position="315"/>
    </location>
</feature>
<feature type="compositionally biased region" description="Polar residues" evidence="1">
    <location>
        <begin position="141"/>
        <end position="179"/>
    </location>
</feature>
<name>A0A0F8UAC0_9EURO</name>
<dbReference type="AlphaFoldDB" id="A0A0F8UAC0"/>
<accession>A0A0F8UAC0</accession>
<proteinExistence type="predicted"/>
<feature type="domain" description="Clr5" evidence="2">
    <location>
        <begin position="7"/>
        <end position="58"/>
    </location>
</feature>
<keyword evidence="4" id="KW-1185">Reference proteome</keyword>
<feature type="region of interest" description="Disordered" evidence="1">
    <location>
        <begin position="37"/>
        <end position="110"/>
    </location>
</feature>
<dbReference type="Proteomes" id="UP000034947">
    <property type="component" value="Unassembled WGS sequence"/>
</dbReference>
<gene>
    <name evidence="3" type="ORF">AOCH_007396</name>
</gene>
<dbReference type="OrthoDB" id="5308957at2759"/>